<feature type="compositionally biased region" description="Basic and acidic residues" evidence="1">
    <location>
        <begin position="23"/>
        <end position="36"/>
    </location>
</feature>
<comment type="caution">
    <text evidence="2">The sequence shown here is derived from an EMBL/GenBank/DDBJ whole genome shotgun (WGS) entry which is preliminary data.</text>
</comment>
<reference evidence="2" key="1">
    <citation type="submission" date="2020-07" db="EMBL/GenBank/DDBJ databases">
        <title>Multicomponent nature underlies the extraordinary mechanical properties of spider dragline silk.</title>
        <authorList>
            <person name="Kono N."/>
            <person name="Nakamura H."/>
            <person name="Mori M."/>
            <person name="Yoshida Y."/>
            <person name="Ohtoshi R."/>
            <person name="Malay A.D."/>
            <person name="Moran D.A.P."/>
            <person name="Tomita M."/>
            <person name="Numata K."/>
            <person name="Arakawa K."/>
        </authorList>
    </citation>
    <scope>NUCLEOTIDE SEQUENCE</scope>
</reference>
<evidence type="ECO:0000313" key="2">
    <source>
        <dbReference type="EMBL" id="GFR24306.1"/>
    </source>
</evidence>
<name>A0A8X6JZT5_TRICU</name>
<evidence type="ECO:0000313" key="3">
    <source>
        <dbReference type="Proteomes" id="UP000887116"/>
    </source>
</evidence>
<feature type="region of interest" description="Disordered" evidence="1">
    <location>
        <begin position="16"/>
        <end position="52"/>
    </location>
</feature>
<dbReference type="EMBL" id="BMAO01038355">
    <property type="protein sequence ID" value="GFR24306.1"/>
    <property type="molecule type" value="Genomic_DNA"/>
</dbReference>
<dbReference type="AlphaFoldDB" id="A0A8X6JZT5"/>
<dbReference type="Proteomes" id="UP000887116">
    <property type="component" value="Unassembled WGS sequence"/>
</dbReference>
<protein>
    <submittedName>
        <fullName evidence="2">Uncharacterized protein</fullName>
    </submittedName>
</protein>
<organism evidence="2 3">
    <name type="scientific">Trichonephila clavata</name>
    <name type="common">Joro spider</name>
    <name type="synonym">Nephila clavata</name>
    <dbReference type="NCBI Taxonomy" id="2740835"/>
    <lineage>
        <taxon>Eukaryota</taxon>
        <taxon>Metazoa</taxon>
        <taxon>Ecdysozoa</taxon>
        <taxon>Arthropoda</taxon>
        <taxon>Chelicerata</taxon>
        <taxon>Arachnida</taxon>
        <taxon>Araneae</taxon>
        <taxon>Araneomorphae</taxon>
        <taxon>Entelegynae</taxon>
        <taxon>Araneoidea</taxon>
        <taxon>Nephilidae</taxon>
        <taxon>Trichonephila</taxon>
    </lineage>
</organism>
<sequence>MITLRWITRKEVLSTQVQNSTQEKARRGVSSDKQKDPTAYAAERTPPDRGSLHLWSSFVSARLQKESTQEPSVWRQ</sequence>
<evidence type="ECO:0000256" key="1">
    <source>
        <dbReference type="SAM" id="MobiDB-lite"/>
    </source>
</evidence>
<gene>
    <name evidence="2" type="ORF">TNCT_216911</name>
</gene>
<accession>A0A8X6JZT5</accession>
<proteinExistence type="predicted"/>
<keyword evidence="3" id="KW-1185">Reference proteome</keyword>